<dbReference type="AlphaFoldDB" id="A0A2S0Q8Z4"/>
<dbReference type="CDD" id="cd10797">
    <property type="entry name" value="GH57N_APU_like_1"/>
    <property type="match status" value="1"/>
</dbReference>
<comment type="similarity">
    <text evidence="1 3">Belongs to the glycosyl hydrolase 57 family.</text>
</comment>
<reference evidence="6 7" key="1">
    <citation type="submission" date="2017-03" db="EMBL/GenBank/DDBJ databases">
        <title>Comparative genomics of the toxic Baltic Sea cyanobacteria Nodularia spumigena UHCC 0039 and its response on varying salinity.</title>
        <authorList>
            <person name="Teikari J.E."/>
        </authorList>
    </citation>
    <scope>NUCLEOTIDE SEQUENCE [LARGE SCALE GENOMIC DNA]</scope>
    <source>
        <strain evidence="6 7">UHCC 0039</strain>
    </source>
</reference>
<dbReference type="InterPro" id="IPR021923">
    <property type="entry name" value="DUF3536"/>
</dbReference>
<name>A0A2S0Q8Z4_NODSP</name>
<dbReference type="InterPro" id="IPR004300">
    <property type="entry name" value="Glyco_hydro_57_N"/>
</dbReference>
<dbReference type="GeneID" id="78018160"/>
<keyword evidence="2 3" id="KW-0119">Carbohydrate metabolism</keyword>
<evidence type="ECO:0000313" key="7">
    <source>
        <dbReference type="Proteomes" id="UP000244056"/>
    </source>
</evidence>
<dbReference type="PANTHER" id="PTHR36306:SF3">
    <property type="entry name" value="GLYCOSIDE HYDROLASE FAMILY 57"/>
    <property type="match status" value="1"/>
</dbReference>
<accession>A0A2S0Q8Z4</accession>
<dbReference type="Gene3D" id="3.20.110.10">
    <property type="entry name" value="Glycoside hydrolase 38, N terminal domain"/>
    <property type="match status" value="1"/>
</dbReference>
<feature type="domain" description="Glycoside hydrolase family 57 N-terminal" evidence="5">
    <location>
        <begin position="122"/>
        <end position="336"/>
    </location>
</feature>
<dbReference type="InterPro" id="IPR052046">
    <property type="entry name" value="GH57_Enzymes"/>
</dbReference>
<dbReference type="Pfam" id="PF03065">
    <property type="entry name" value="Glyco_hydro_57"/>
    <property type="match status" value="1"/>
</dbReference>
<evidence type="ECO:0000259" key="5">
    <source>
        <dbReference type="Pfam" id="PF03065"/>
    </source>
</evidence>
<dbReference type="InterPro" id="IPR027291">
    <property type="entry name" value="Glyco_hydro_38_N_sf"/>
</dbReference>
<evidence type="ECO:0000256" key="3">
    <source>
        <dbReference type="RuleBase" id="RU361196"/>
    </source>
</evidence>
<sequence length="888" mass="101446">MTSAAERPVSPGASFTSHSTPHDTHQTDPLKQATGVYVTVHGHFYQPPRENPYLDAIERQPSAAPFHDWNERIHWECYRPNAFARVFNDQGEIVEIVNNYEYFSFNMGPTLMSWLERYDFEVYQRILEADIKSCQRLHGHGNAIAQVYNHIIMPLANERDKYTQIRWGKEDFRSRFGRDPEGMWLAETGVDYATLEALVAEGIRFIILAPSQAQRCRPLPTEHDPHPEWLEVGGSQIDPTRPYRCYLEGSSGTDSHSRPYIDIFFYDGPISRDMGFSDVVYNSSHFAGRIGSAVRGDHRPAQLISVATDGETFGHHKKGTEKTLAYAFIGEFPKHGWTVTNFAHYLSLNTPTWEAEIKPATAWSCAHGVDRWQDDCGCGGEGGVWHQKWRRPLRDALNWLRDQLILVYEENAGLLFNDPWLARDEYIQVMRDRSPANVNSFLSRHQTHKLTAAEQVDALRLLEMQRHALLMFTSCGWFFEEISRPEGTQILRYASRALELAGDVAGVQLEKNFLKRLGLAPSNVDSFKHGGEVYRQLVQTAQVSVKQVAAHYAITSLFGNHKSTEKPNPHPGKAKYPHPDQKRVYCYTVNEIDYQMQRMGSLTLAVGHLQLVSEITWESESLVFAVLHLGGWDFHCCTQLFTGRRNYSKLKEKLFSSLEQASAAHTILVMTQLFKEETFSLQNLFAEERHRIMRLLSQETLTRLDQLYSQVYRNNYGILMAFHRDELEVPQELQVAAEIALGSRCMITLRSLEQDITDAALSLGHVVELEAIATEAKHLHCRLNIPEGKQILEQLIMRLLWKLLHDTNGSFATEIQCLERLIDVSYQLNIGISLHKSQELYFSCLQSQIVPLCLTTFADKEDNNQCRQLLKLGQKLAVDVSKVLSKFG</sequence>
<evidence type="ECO:0000313" key="6">
    <source>
        <dbReference type="EMBL" id="AVZ30838.1"/>
    </source>
</evidence>
<dbReference type="SUPFAM" id="SSF88713">
    <property type="entry name" value="Glycoside hydrolase/deacetylase"/>
    <property type="match status" value="1"/>
</dbReference>
<dbReference type="PANTHER" id="PTHR36306">
    <property type="entry name" value="ALPHA-AMYLASE-RELATED-RELATED"/>
    <property type="match status" value="1"/>
</dbReference>
<evidence type="ECO:0000256" key="2">
    <source>
        <dbReference type="ARBA" id="ARBA00023277"/>
    </source>
</evidence>
<feature type="region of interest" description="Disordered" evidence="4">
    <location>
        <begin position="1"/>
        <end position="29"/>
    </location>
</feature>
<dbReference type="InterPro" id="IPR011330">
    <property type="entry name" value="Glyco_hydro/deAcase_b/a-brl"/>
</dbReference>
<organism evidence="6 7">
    <name type="scientific">Nodularia spumigena UHCC 0039</name>
    <dbReference type="NCBI Taxonomy" id="1914872"/>
    <lineage>
        <taxon>Bacteria</taxon>
        <taxon>Bacillati</taxon>
        <taxon>Cyanobacteriota</taxon>
        <taxon>Cyanophyceae</taxon>
        <taxon>Nostocales</taxon>
        <taxon>Nodulariaceae</taxon>
        <taxon>Nodularia</taxon>
    </lineage>
</organism>
<dbReference type="EMBL" id="CP020114">
    <property type="protein sequence ID" value="AVZ30838.1"/>
    <property type="molecule type" value="Genomic_DNA"/>
</dbReference>
<dbReference type="KEGG" id="nsp:BMF81_02872"/>
<dbReference type="Pfam" id="PF12055">
    <property type="entry name" value="DUF3536"/>
    <property type="match status" value="1"/>
</dbReference>
<dbReference type="GO" id="GO:0003824">
    <property type="term" value="F:catalytic activity"/>
    <property type="evidence" value="ECO:0007669"/>
    <property type="project" value="InterPro"/>
</dbReference>
<dbReference type="RefSeq" id="WP_006199217.1">
    <property type="nucleotide sequence ID" value="NZ_CAWNZE010000001.1"/>
</dbReference>
<dbReference type="GO" id="GO:0005975">
    <property type="term" value="P:carbohydrate metabolic process"/>
    <property type="evidence" value="ECO:0007669"/>
    <property type="project" value="InterPro"/>
</dbReference>
<evidence type="ECO:0000256" key="4">
    <source>
        <dbReference type="SAM" id="MobiDB-lite"/>
    </source>
</evidence>
<gene>
    <name evidence="6" type="ORF">BMF81_02872</name>
</gene>
<protein>
    <recommendedName>
        <fullName evidence="5">Glycoside hydrolase family 57 N-terminal domain-containing protein</fullName>
    </recommendedName>
</protein>
<dbReference type="Proteomes" id="UP000244056">
    <property type="component" value="Chromosome"/>
</dbReference>
<proteinExistence type="inferred from homology"/>
<evidence type="ECO:0000256" key="1">
    <source>
        <dbReference type="ARBA" id="ARBA00006821"/>
    </source>
</evidence>